<dbReference type="InterPro" id="IPR050123">
    <property type="entry name" value="Prok_molybdopt-oxidoreductase"/>
</dbReference>
<dbReference type="SMART" id="SM00926">
    <property type="entry name" value="Molybdop_Fe4S4"/>
    <property type="match status" value="1"/>
</dbReference>
<dbReference type="Pfam" id="PF00384">
    <property type="entry name" value="Molybdopterin"/>
    <property type="match status" value="1"/>
</dbReference>
<dbReference type="Gene3D" id="2.20.25.90">
    <property type="entry name" value="ADC-like domains"/>
    <property type="match status" value="1"/>
</dbReference>
<dbReference type="GO" id="GO:1990204">
    <property type="term" value="C:oxidoreductase complex"/>
    <property type="evidence" value="ECO:0007669"/>
    <property type="project" value="UniProtKB-ARBA"/>
</dbReference>
<evidence type="ECO:0000256" key="4">
    <source>
        <dbReference type="ARBA" id="ARBA00023004"/>
    </source>
</evidence>
<dbReference type="InterPro" id="IPR017896">
    <property type="entry name" value="4Fe4S_Fe-S-bd"/>
</dbReference>
<dbReference type="InterPro" id="IPR006656">
    <property type="entry name" value="Mopterin_OxRdtase"/>
</dbReference>
<dbReference type="InterPro" id="IPR036188">
    <property type="entry name" value="FAD/NAD-bd_sf"/>
</dbReference>
<dbReference type="Pfam" id="PF00037">
    <property type="entry name" value="Fer4"/>
    <property type="match status" value="1"/>
</dbReference>
<dbReference type="SUPFAM" id="SSF54862">
    <property type="entry name" value="4Fe-4S ferredoxins"/>
    <property type="match status" value="1"/>
</dbReference>
<dbReference type="SUPFAM" id="SSF51971">
    <property type="entry name" value="Nucleotide-binding domain"/>
    <property type="match status" value="1"/>
</dbReference>
<dbReference type="Gene3D" id="2.40.40.20">
    <property type="match status" value="1"/>
</dbReference>
<dbReference type="Pfam" id="PF04879">
    <property type="entry name" value="Molybdop_Fe4S4"/>
    <property type="match status" value="1"/>
</dbReference>
<dbReference type="InterPro" id="IPR006657">
    <property type="entry name" value="MoPterin_dinucl-bd_dom"/>
</dbReference>
<dbReference type="Gene3D" id="3.40.50.740">
    <property type="match status" value="1"/>
</dbReference>
<proteinExistence type="predicted"/>
<reference evidence="9" key="1">
    <citation type="submission" date="2016-10" db="EMBL/GenBank/DDBJ databases">
        <authorList>
            <person name="Varghese N."/>
            <person name="Submissions S."/>
        </authorList>
    </citation>
    <scope>NUCLEOTIDE SEQUENCE [LARGE SCALE GENOMIC DNA]</scope>
    <source>
        <strain evidence="9">CECT 8338</strain>
    </source>
</reference>
<dbReference type="PROSITE" id="PS51669">
    <property type="entry name" value="4FE4S_MOW_BIS_MGD"/>
    <property type="match status" value="1"/>
</dbReference>
<dbReference type="PRINTS" id="PR00419">
    <property type="entry name" value="ADXRDTASE"/>
</dbReference>
<evidence type="ECO:0000259" key="7">
    <source>
        <dbReference type="PROSITE" id="PS51669"/>
    </source>
</evidence>
<accession>A0A1H2E857</accession>
<evidence type="ECO:0000256" key="3">
    <source>
        <dbReference type="ARBA" id="ARBA00023002"/>
    </source>
</evidence>
<gene>
    <name evidence="8" type="ORF">SAMN05216210_0436</name>
</gene>
<dbReference type="STRING" id="1434072.SAMN05216210_0436"/>
<dbReference type="GO" id="GO:0045333">
    <property type="term" value="P:cellular respiration"/>
    <property type="evidence" value="ECO:0007669"/>
    <property type="project" value="UniProtKB-ARBA"/>
</dbReference>
<dbReference type="EMBL" id="LT629787">
    <property type="protein sequence ID" value="SDT91253.1"/>
    <property type="molecule type" value="Genomic_DNA"/>
</dbReference>
<keyword evidence="2" id="KW-0479">Metal-binding</keyword>
<evidence type="ECO:0000256" key="2">
    <source>
        <dbReference type="ARBA" id="ARBA00022723"/>
    </source>
</evidence>
<feature type="domain" description="4Fe-4S Mo/W bis-MGD-type" evidence="7">
    <location>
        <begin position="558"/>
        <end position="614"/>
    </location>
</feature>
<dbReference type="Pfam" id="PF01568">
    <property type="entry name" value="Molydop_binding"/>
    <property type="match status" value="1"/>
</dbReference>
<dbReference type="Gene3D" id="3.40.50.720">
    <property type="entry name" value="NAD(P)-binding Rossmann-like Domain"/>
    <property type="match status" value="1"/>
</dbReference>
<dbReference type="GO" id="GO:0043546">
    <property type="term" value="F:molybdopterin cofactor binding"/>
    <property type="evidence" value="ECO:0007669"/>
    <property type="project" value="InterPro"/>
</dbReference>
<organism evidence="8 9">
    <name type="scientific">Halopseudomonas salegens</name>
    <dbReference type="NCBI Taxonomy" id="1434072"/>
    <lineage>
        <taxon>Bacteria</taxon>
        <taxon>Pseudomonadati</taxon>
        <taxon>Pseudomonadota</taxon>
        <taxon>Gammaproteobacteria</taxon>
        <taxon>Pseudomonadales</taxon>
        <taxon>Pseudomonadaceae</taxon>
        <taxon>Halopseudomonas</taxon>
    </lineage>
</organism>
<keyword evidence="4" id="KW-0408">Iron</keyword>
<dbReference type="GO" id="GO:0016020">
    <property type="term" value="C:membrane"/>
    <property type="evidence" value="ECO:0007669"/>
    <property type="project" value="TreeGrafter"/>
</dbReference>
<protein>
    <submittedName>
        <fullName evidence="8">Anaerobic selenocysteine-containing dehydrogenase</fullName>
    </submittedName>
</protein>
<dbReference type="PANTHER" id="PTHR43105:SF9">
    <property type="entry name" value="NADPH-FE(3+) OXIDOREDUCTASE SUBUNIT ALPHA"/>
    <property type="match status" value="1"/>
</dbReference>
<dbReference type="SUPFAM" id="SSF50692">
    <property type="entry name" value="ADC-like"/>
    <property type="match status" value="1"/>
</dbReference>
<dbReference type="Gene3D" id="3.30.70.20">
    <property type="match status" value="1"/>
</dbReference>
<sequence>MAYVVTQSCIGNKHTSCVDVCPVEAFREAPEMLFIDPDVCIDCNACVSACPEGAIFPQSMVPEDQHIFIARNAEGAKTLPIIRESIQAGQHAASPLARLPGRFAIVGSGPSGFYAAEALMKQMPAARIDMFERLPTPFGLVRYGVAPDHPRIKSVTAGFERIAESQNFRFFGNVQIGRDLSSADLRQHYHGVIYATGGSQSRPLSLPGAEAGNIFGSSNFVGWYNGHPDEVALAPALAGPTAVIIGIGNVALDIARLLVLPNEQLAKTDIADDALQALASSGIEEVQLLARRGPAQAAFTPKELEQLMAIEGLQLLVDPADLELDDTTEKQLEQPEFAEARQNLSLLREIAARPQAEGKRIRFMFYTSPTGFSADNGQVSTVHAQRTELVRNDQGELVARPSDKTLDIPASLVVHAIGYQGSAIDELPFDTGRGVIQHEQGRISGNPDSRDYVAGWIKRGASGVIGSNRQCATESVQRLLDDLGDSLPSLSGEEIDTLLSARKIDTVSLADWRLLDQHEQARGRAEGRTRSKIVNVTEMLGVIHDARAREAEQARMPVKTHFRACTLCEAMCGVIIETRGEQILSINGDPDDPHSEGHICPKGYALQDLHNDPDRLRTPLEKVNGEWLPIDWDSALDKVAARIVDIQQRHGNDSIAGYWGNPSSHNLGLMLASGALRKAIKTRNISSAASLDQMPHQLVSYLMFGHSQLFTIPDIDRTQYMLMLGANPAASNGSLMTAGDILKRLERIRERGGKVVLVDPRRTESARYVDQHLFIKPGTDAFFLLGLIRHVLDKGLTKPSRLQELADNWDALAPLFEGITLEQVSARCGIAVNEIKRIAEDFAAAECAVCYGRMGVSTQSYGALNHWLMLVLNILTGNLDSPGGMMFTTPAFNKAQSRPMGSFNRYQSRARGLPEFDSYFPAVTLAEEMLTPGEGQVRGFICVAGNPVLSTPNGRQMDEALEQLEFMVSLDFYLNETSRHADIILPPTGPLEHEQYDIVFNMLAVRNLARYSDPVFEAPEGTRCDWDIMQGLTERIMALKDPDGAPPRKMPSPEQILDHGLKTGPYAEGFNEYNSGEPVKHDEPLSVDVLKRYPHGLDLGPMRESFPGYLFTSDNKLHLTPPELVTDLGRAMAELRGDENGELMLIGRRDLRTNNSWMHNSQRLVKGGDRCNLLINPADAERLSLTHGKQARIMSRTGELMVSVQVTDDIMPGVVCLPHGWGHDREGVSMRIAESNPGINVNDITDDQVVDVLSGNAVLNGIPVSVVAA</sequence>
<dbReference type="Gene3D" id="3.40.228.10">
    <property type="entry name" value="Dimethylsulfoxide Reductase, domain 2"/>
    <property type="match status" value="1"/>
</dbReference>
<dbReference type="GO" id="GO:0051539">
    <property type="term" value="F:4 iron, 4 sulfur cluster binding"/>
    <property type="evidence" value="ECO:0007669"/>
    <property type="project" value="UniProtKB-KW"/>
</dbReference>
<evidence type="ECO:0000313" key="9">
    <source>
        <dbReference type="Proteomes" id="UP000243924"/>
    </source>
</evidence>
<dbReference type="InterPro" id="IPR017900">
    <property type="entry name" value="4Fe4S_Fe_S_CS"/>
</dbReference>
<dbReference type="GO" id="GO:0016491">
    <property type="term" value="F:oxidoreductase activity"/>
    <property type="evidence" value="ECO:0007669"/>
    <property type="project" value="UniProtKB-KW"/>
</dbReference>
<dbReference type="InterPro" id="IPR009010">
    <property type="entry name" value="Asp_de-COase-like_dom_sf"/>
</dbReference>
<feature type="domain" description="4Fe-4S ferredoxin-type" evidence="6">
    <location>
        <begin position="31"/>
        <end position="60"/>
    </location>
</feature>
<dbReference type="PANTHER" id="PTHR43105">
    <property type="entry name" value="RESPIRATORY NITRATE REDUCTASE"/>
    <property type="match status" value="1"/>
</dbReference>
<keyword evidence="5" id="KW-0411">Iron-sulfur</keyword>
<dbReference type="AlphaFoldDB" id="A0A1H2E857"/>
<keyword evidence="9" id="KW-1185">Reference proteome</keyword>
<dbReference type="PROSITE" id="PS00198">
    <property type="entry name" value="4FE4S_FER_1"/>
    <property type="match status" value="1"/>
</dbReference>
<evidence type="ECO:0000313" key="8">
    <source>
        <dbReference type="EMBL" id="SDT91253.1"/>
    </source>
</evidence>
<dbReference type="InterPro" id="IPR006963">
    <property type="entry name" value="Mopterin_OxRdtase_4Fe-4S_dom"/>
</dbReference>
<dbReference type="Gene3D" id="3.50.50.60">
    <property type="entry name" value="FAD/NAD(P)-binding domain"/>
    <property type="match status" value="1"/>
</dbReference>
<evidence type="ECO:0000256" key="5">
    <source>
        <dbReference type="ARBA" id="ARBA00023014"/>
    </source>
</evidence>
<dbReference type="PROSITE" id="PS51379">
    <property type="entry name" value="4FE4S_FER_2"/>
    <property type="match status" value="1"/>
</dbReference>
<dbReference type="GO" id="GO:0046872">
    <property type="term" value="F:metal ion binding"/>
    <property type="evidence" value="ECO:0007669"/>
    <property type="project" value="UniProtKB-KW"/>
</dbReference>
<keyword evidence="3" id="KW-0560">Oxidoreductase</keyword>
<dbReference type="CDD" id="cd02782">
    <property type="entry name" value="MopB_CT_1"/>
    <property type="match status" value="1"/>
</dbReference>
<evidence type="ECO:0000256" key="1">
    <source>
        <dbReference type="ARBA" id="ARBA00022485"/>
    </source>
</evidence>
<keyword evidence="1" id="KW-0004">4Fe-4S</keyword>
<dbReference type="Proteomes" id="UP000243924">
    <property type="component" value="Chromosome I"/>
</dbReference>
<dbReference type="SUPFAM" id="SSF53706">
    <property type="entry name" value="Formate dehydrogenase/DMSO reductase, domains 1-3"/>
    <property type="match status" value="1"/>
</dbReference>
<name>A0A1H2E857_9GAMM</name>
<evidence type="ECO:0000259" key="6">
    <source>
        <dbReference type="PROSITE" id="PS51379"/>
    </source>
</evidence>